<dbReference type="GO" id="GO:0008380">
    <property type="term" value="P:RNA splicing"/>
    <property type="evidence" value="ECO:0007669"/>
    <property type="project" value="UniProtKB-KW"/>
</dbReference>
<gene>
    <name evidence="9" type="primary">LOC116300368</name>
</gene>
<evidence type="ECO:0000259" key="7">
    <source>
        <dbReference type="PROSITE" id="PS50102"/>
    </source>
</evidence>
<protein>
    <submittedName>
        <fullName evidence="9">Epithelial splicing regulatory protein 1-like</fullName>
    </submittedName>
</protein>
<dbReference type="GO" id="GO:0003723">
    <property type="term" value="F:RNA binding"/>
    <property type="evidence" value="ECO:0007669"/>
    <property type="project" value="UniProtKB-UniRule"/>
</dbReference>
<dbReference type="InterPro" id="IPR000504">
    <property type="entry name" value="RRM_dom"/>
</dbReference>
<keyword evidence="2" id="KW-0507">mRNA processing</keyword>
<evidence type="ECO:0000256" key="2">
    <source>
        <dbReference type="ARBA" id="ARBA00022664"/>
    </source>
</evidence>
<keyword evidence="5" id="KW-0508">mRNA splicing</keyword>
<dbReference type="GeneID" id="116300368"/>
<accession>A0A6P8IAE1</accession>
<dbReference type="InParanoid" id="A0A6P8IAE1"/>
<evidence type="ECO:0000313" key="8">
    <source>
        <dbReference type="Proteomes" id="UP000515163"/>
    </source>
</evidence>
<name>A0A6P8IAE1_ACTTE</name>
<evidence type="ECO:0000256" key="6">
    <source>
        <dbReference type="PROSITE-ProRule" id="PRU00176"/>
    </source>
</evidence>
<dbReference type="InterPro" id="IPR012337">
    <property type="entry name" value="RNaseH-like_sf"/>
</dbReference>
<dbReference type="SMART" id="SM00360">
    <property type="entry name" value="RRM"/>
    <property type="match status" value="3"/>
</dbReference>
<dbReference type="CDD" id="cd12508">
    <property type="entry name" value="RRM2_ESRPs_Fusilli"/>
    <property type="match status" value="1"/>
</dbReference>
<evidence type="ECO:0000256" key="3">
    <source>
        <dbReference type="ARBA" id="ARBA00022737"/>
    </source>
</evidence>
<dbReference type="GO" id="GO:0006397">
    <property type="term" value="P:mRNA processing"/>
    <property type="evidence" value="ECO:0007669"/>
    <property type="project" value="UniProtKB-KW"/>
</dbReference>
<dbReference type="PROSITE" id="PS50102">
    <property type="entry name" value="RRM"/>
    <property type="match status" value="2"/>
</dbReference>
<keyword evidence="4 6" id="KW-0694">RNA-binding</keyword>
<evidence type="ECO:0000256" key="1">
    <source>
        <dbReference type="ARBA" id="ARBA00008866"/>
    </source>
</evidence>
<dbReference type="InterPro" id="IPR012677">
    <property type="entry name" value="Nucleotide-bd_a/b_plait_sf"/>
</dbReference>
<dbReference type="FunCoup" id="A0A6P8IAE1">
    <property type="interactions" value="1180"/>
</dbReference>
<comment type="similarity">
    <text evidence="1">Belongs to the ESRP family.</text>
</comment>
<keyword evidence="8" id="KW-1185">Reference proteome</keyword>
<dbReference type="OrthoDB" id="431068at2759"/>
<keyword evidence="3" id="KW-0677">Repeat</keyword>
<dbReference type="PANTHER" id="PTHR13976">
    <property type="entry name" value="HETEROGENEOUS NUCLEAR RIBONUCLEOPROTEIN-RELATED"/>
    <property type="match status" value="1"/>
</dbReference>
<organism evidence="8 9">
    <name type="scientific">Actinia tenebrosa</name>
    <name type="common">Australian red waratah sea anemone</name>
    <dbReference type="NCBI Taxonomy" id="6105"/>
    <lineage>
        <taxon>Eukaryota</taxon>
        <taxon>Metazoa</taxon>
        <taxon>Cnidaria</taxon>
        <taxon>Anthozoa</taxon>
        <taxon>Hexacorallia</taxon>
        <taxon>Actiniaria</taxon>
        <taxon>Actiniidae</taxon>
        <taxon>Actinia</taxon>
    </lineage>
</organism>
<evidence type="ECO:0000256" key="5">
    <source>
        <dbReference type="ARBA" id="ARBA00023187"/>
    </source>
</evidence>
<dbReference type="SUPFAM" id="SSF53098">
    <property type="entry name" value="Ribonuclease H-like"/>
    <property type="match status" value="1"/>
</dbReference>
<dbReference type="InterPro" id="IPR050666">
    <property type="entry name" value="ESRP"/>
</dbReference>
<feature type="domain" description="RRM" evidence="7">
    <location>
        <begin position="209"/>
        <end position="286"/>
    </location>
</feature>
<reference evidence="9" key="1">
    <citation type="submission" date="2025-08" db="UniProtKB">
        <authorList>
            <consortium name="RefSeq"/>
        </authorList>
    </citation>
    <scope>IDENTIFICATION</scope>
    <source>
        <tissue evidence="9">Tentacle</tissue>
    </source>
</reference>
<evidence type="ECO:0000313" key="9">
    <source>
        <dbReference type="RefSeq" id="XP_031565088.1"/>
    </source>
</evidence>
<dbReference type="Proteomes" id="UP000515163">
    <property type="component" value="Unplaced"/>
</dbReference>
<feature type="domain" description="RRM" evidence="7">
    <location>
        <begin position="313"/>
        <end position="393"/>
    </location>
</feature>
<evidence type="ECO:0000256" key="4">
    <source>
        <dbReference type="ARBA" id="ARBA00022884"/>
    </source>
</evidence>
<dbReference type="InterPro" id="IPR035979">
    <property type="entry name" value="RBD_domain_sf"/>
</dbReference>
<dbReference type="Gene3D" id="3.30.70.330">
    <property type="match status" value="3"/>
</dbReference>
<dbReference type="AlphaFoldDB" id="A0A6P8IAE1"/>
<dbReference type="InterPro" id="IPR036397">
    <property type="entry name" value="RNaseH_sf"/>
</dbReference>
<dbReference type="Gene3D" id="3.30.420.10">
    <property type="entry name" value="Ribonuclease H-like superfamily/Ribonuclease H"/>
    <property type="match status" value="1"/>
</dbReference>
<sequence length="663" mass="73711">MGSLDNFVCLQCITEPSQEREPDSEDENVTALSWLLVNAKSNELGSVQHSVVKSSEDISDSTTTSELSEAEQLELALRQFEDFLEENLANQGEKWCVVTDGDLTLRHYLHCEAIKKKLKLSHNFYTYYDLRREFRKIAKNGTEFNSLEDIISYCNIDTNNNNPAGLDYCRLMGNAMQYLISKGHVFKEPEKISAKYEPGPCIGPVLDETVLRARGLPWQASDQDVANFFRGLNIMRGGIAFCLNMQGRRNGEAFIRFESGEHKDLALKRHKMHLGTRYIEVYKATAQDFLRIVRGPIDVTQIAANFVSTKAEVIVRMRGLPFSTKPTEVVKFFGEDAPVYRGETGILMVRGRNGKATGDAFVLFETEEHGRAALKKHREVLGSRYVELFRSSQSEVQQVLSTSSNLMAGMPHLAMLPSPLHQHPPFHPPVFLPPPPPTPYTANAGGNAKDCLRLRGLPFSASVQDVLDFMKEHAAYVAPGGVHMVYNTQGRPSGDAYVQLISQEVAQAAASDLHKNHMGERYIEVFPCSNSEIAAVIASSTLNQTKIPPMGNMSYTPTCTYPVTSGIMGYANSSHMNGHTVDSPMVPSPSRSPPTMFVHQQTPYYNCVLPSNGLGCSPLNYYPNNSTGAMRVRMAPYVTPAYEMVPVFHHGYQVGEYGVGHCR</sequence>
<proteinExistence type="inferred from homology"/>
<dbReference type="KEGG" id="aten:116300368"/>
<dbReference type="RefSeq" id="XP_031565088.1">
    <property type="nucleotide sequence ID" value="XM_031709228.1"/>
</dbReference>
<dbReference type="SUPFAM" id="SSF54928">
    <property type="entry name" value="RNA-binding domain, RBD"/>
    <property type="match status" value="3"/>
</dbReference>